<reference evidence="1" key="1">
    <citation type="submission" date="2020-05" db="EMBL/GenBank/DDBJ databases">
        <title>Large-scale comparative analyses of tick genomes elucidate their genetic diversity and vector capacities.</title>
        <authorList>
            <person name="Jia N."/>
            <person name="Wang J."/>
            <person name="Shi W."/>
            <person name="Du L."/>
            <person name="Sun Y."/>
            <person name="Zhan W."/>
            <person name="Jiang J."/>
            <person name="Wang Q."/>
            <person name="Zhang B."/>
            <person name="Ji P."/>
            <person name="Sakyi L.B."/>
            <person name="Cui X."/>
            <person name="Yuan T."/>
            <person name="Jiang B."/>
            <person name="Yang W."/>
            <person name="Lam T.T.-Y."/>
            <person name="Chang Q."/>
            <person name="Ding S."/>
            <person name="Wang X."/>
            <person name="Zhu J."/>
            <person name="Ruan X."/>
            <person name="Zhao L."/>
            <person name="Wei J."/>
            <person name="Que T."/>
            <person name="Du C."/>
            <person name="Cheng J."/>
            <person name="Dai P."/>
            <person name="Han X."/>
            <person name="Huang E."/>
            <person name="Gao Y."/>
            <person name="Liu J."/>
            <person name="Shao H."/>
            <person name="Ye R."/>
            <person name="Li L."/>
            <person name="Wei W."/>
            <person name="Wang X."/>
            <person name="Wang C."/>
            <person name="Yang T."/>
            <person name="Huo Q."/>
            <person name="Li W."/>
            <person name="Guo W."/>
            <person name="Chen H."/>
            <person name="Zhou L."/>
            <person name="Ni X."/>
            <person name="Tian J."/>
            <person name="Zhou Y."/>
            <person name="Sheng Y."/>
            <person name="Liu T."/>
            <person name="Pan Y."/>
            <person name="Xia L."/>
            <person name="Li J."/>
            <person name="Zhao F."/>
            <person name="Cao W."/>
        </authorList>
    </citation>
    <scope>NUCLEOTIDE SEQUENCE</scope>
    <source>
        <tissue evidence="1">Larvae</tissue>
    </source>
</reference>
<evidence type="ECO:0000313" key="2">
    <source>
        <dbReference type="Proteomes" id="UP000821845"/>
    </source>
</evidence>
<proteinExistence type="predicted"/>
<dbReference type="EMBL" id="CM023482">
    <property type="protein sequence ID" value="KAH6939468.1"/>
    <property type="molecule type" value="Genomic_DNA"/>
</dbReference>
<keyword evidence="2" id="KW-1185">Reference proteome</keyword>
<organism evidence="1 2">
    <name type="scientific">Hyalomma asiaticum</name>
    <name type="common">Tick</name>
    <dbReference type="NCBI Taxonomy" id="266040"/>
    <lineage>
        <taxon>Eukaryota</taxon>
        <taxon>Metazoa</taxon>
        <taxon>Ecdysozoa</taxon>
        <taxon>Arthropoda</taxon>
        <taxon>Chelicerata</taxon>
        <taxon>Arachnida</taxon>
        <taxon>Acari</taxon>
        <taxon>Parasitiformes</taxon>
        <taxon>Ixodida</taxon>
        <taxon>Ixodoidea</taxon>
        <taxon>Ixodidae</taxon>
        <taxon>Hyalomminae</taxon>
        <taxon>Hyalomma</taxon>
    </lineage>
</organism>
<protein>
    <submittedName>
        <fullName evidence="1">Uncharacterized protein</fullName>
    </submittedName>
</protein>
<evidence type="ECO:0000313" key="1">
    <source>
        <dbReference type="EMBL" id="KAH6939468.1"/>
    </source>
</evidence>
<sequence length="72" mass="8380">MVTAEPRIRAQWTESETFTLIRIWQDHIGDLRRTKRNSRVYAAIVEALQAEGIEKPLKAVKAKIENLGNKYR</sequence>
<accession>A0ACB7T050</accession>
<comment type="caution">
    <text evidence="1">The sequence shown here is derived from an EMBL/GenBank/DDBJ whole genome shotgun (WGS) entry which is preliminary data.</text>
</comment>
<dbReference type="Proteomes" id="UP000821845">
    <property type="component" value="Chromosome 2"/>
</dbReference>
<gene>
    <name evidence="1" type="ORF">HPB50_018501</name>
</gene>
<name>A0ACB7T050_HYAAI</name>